<name>A0A7C4U7I2_UNCW3</name>
<protein>
    <submittedName>
        <fullName evidence="1">Uncharacterized protein</fullName>
    </submittedName>
</protein>
<gene>
    <name evidence="1" type="ORF">ENV67_05800</name>
</gene>
<proteinExistence type="predicted"/>
<accession>A0A7C4U7I2</accession>
<comment type="caution">
    <text evidence="1">The sequence shown here is derived from an EMBL/GenBank/DDBJ whole genome shotgun (WGS) entry which is preliminary data.</text>
</comment>
<sequence length="386" mass="43965">MIIIFLSTGYNALHLKSRVDFVLQCSIYGYSYDVNNDGDPSWIYSYYSNYNPNTSYPIMVGIDKDWSDEWSRGHIQWDISSIPDTNTIISVGIRLLVAYRSQWDDEWDNNGTWIEIRDMIQDQGYWTPSNGDYADYTLYNDAGNGNKYADSLFISMDPTYNVYYPSDTTFLLLNNLAVQDLQNALSRDWFGIGLHRIGEGGDGGSNPDVDEGVNFFGSASYLYVSTLPPDNIILSSPDVYPDTGYVNSEFSFTIHYYDGWGYEPCSVMCVIDDTIKLKLTLLSGYAYDGVYGKKITLLGEGLHRYYFWTINTNETVKYYPENAPAEQIEGPFLLPSGISENDIEKKGESIIFDITGRIMKCDIKELPNGIYFIKSKNNIRKINVIK</sequence>
<dbReference type="EMBL" id="DTHG01000075">
    <property type="protein sequence ID" value="HGW92036.1"/>
    <property type="molecule type" value="Genomic_DNA"/>
</dbReference>
<organism evidence="1">
    <name type="scientific">candidate division WOR-3 bacterium</name>
    <dbReference type="NCBI Taxonomy" id="2052148"/>
    <lineage>
        <taxon>Bacteria</taxon>
        <taxon>Bacteria division WOR-3</taxon>
    </lineage>
</organism>
<reference evidence="1" key="1">
    <citation type="journal article" date="2020" name="mSystems">
        <title>Genome- and Community-Level Interaction Insights into Carbon Utilization and Element Cycling Functions of Hydrothermarchaeota in Hydrothermal Sediment.</title>
        <authorList>
            <person name="Zhou Z."/>
            <person name="Liu Y."/>
            <person name="Xu W."/>
            <person name="Pan J."/>
            <person name="Luo Z.H."/>
            <person name="Li M."/>
        </authorList>
    </citation>
    <scope>NUCLEOTIDE SEQUENCE [LARGE SCALE GENOMIC DNA]</scope>
    <source>
        <strain evidence="1">SpSt-780</strain>
    </source>
</reference>
<evidence type="ECO:0000313" key="1">
    <source>
        <dbReference type="EMBL" id="HGW92036.1"/>
    </source>
</evidence>
<dbReference type="AlphaFoldDB" id="A0A7C4U7I2"/>